<dbReference type="InterPro" id="IPR033728">
    <property type="entry name" value="ThrRS_core"/>
</dbReference>
<name>A0A2M7XBB2_9BACT</name>
<dbReference type="SUPFAM" id="SSF55681">
    <property type="entry name" value="Class II aaRS and biotin synthetases"/>
    <property type="match status" value="1"/>
</dbReference>
<keyword evidence="8 12" id="KW-0694">RNA-binding</keyword>
<dbReference type="EMBL" id="PFWU01000049">
    <property type="protein sequence ID" value="PJA45155.1"/>
    <property type="molecule type" value="Genomic_DNA"/>
</dbReference>
<dbReference type="NCBIfam" id="TIGR00418">
    <property type="entry name" value="thrS"/>
    <property type="match status" value="1"/>
</dbReference>
<reference evidence="15" key="1">
    <citation type="submission" date="2017-09" db="EMBL/GenBank/DDBJ databases">
        <title>Depth-based differentiation of microbial function through sediment-hosted aquifers and enrichment of novel symbionts in the deep terrestrial subsurface.</title>
        <authorList>
            <person name="Probst A.J."/>
            <person name="Ladd B."/>
            <person name="Jarett J.K."/>
            <person name="Geller-Mcgrath D.E."/>
            <person name="Sieber C.M.K."/>
            <person name="Emerson J.B."/>
            <person name="Anantharaman K."/>
            <person name="Thomas B.C."/>
            <person name="Malmstrom R."/>
            <person name="Stieglmeier M."/>
            <person name="Klingl A."/>
            <person name="Woyke T."/>
            <person name="Ryan C.M."/>
            <person name="Banfield J.F."/>
        </authorList>
    </citation>
    <scope>NUCLEOTIDE SEQUENCE [LARGE SCALE GENOMIC DNA]</scope>
</reference>
<dbReference type="FunFam" id="3.30.930.10:FF:000002">
    <property type="entry name" value="Threonine--tRNA ligase"/>
    <property type="match status" value="1"/>
</dbReference>
<comment type="subunit">
    <text evidence="12">Homodimer.</text>
</comment>
<keyword evidence="2 12" id="KW-0820">tRNA-binding</keyword>
<dbReference type="InterPro" id="IPR018163">
    <property type="entry name" value="Thr/Ala-tRNA-synth_IIc_edit"/>
</dbReference>
<dbReference type="InterPro" id="IPR002314">
    <property type="entry name" value="aa-tRNA-synt_IIb"/>
</dbReference>
<accession>A0A2M7XBB2</accession>
<dbReference type="Pfam" id="PF00587">
    <property type="entry name" value="tRNA-synt_2b"/>
    <property type="match status" value="1"/>
</dbReference>
<dbReference type="FunFam" id="3.30.980.10:FF:000005">
    <property type="entry name" value="Threonyl-tRNA synthetase, mitochondrial"/>
    <property type="match status" value="1"/>
</dbReference>
<feature type="binding site" evidence="12">
    <location>
        <position position="472"/>
    </location>
    <ligand>
        <name>Zn(2+)</name>
        <dbReference type="ChEBI" id="CHEBI:29105"/>
        <note>catalytic</note>
    </ligand>
</feature>
<dbReference type="PANTHER" id="PTHR11451:SF44">
    <property type="entry name" value="THREONINE--TRNA LIGASE, CHLOROPLASTIC_MITOCHONDRIAL 2"/>
    <property type="match status" value="1"/>
</dbReference>
<keyword evidence="9 12" id="KW-0648">Protein biosynthesis</keyword>
<comment type="catalytic activity">
    <reaction evidence="11 12">
        <text>tRNA(Thr) + L-threonine + ATP = L-threonyl-tRNA(Thr) + AMP + diphosphate + H(+)</text>
        <dbReference type="Rhea" id="RHEA:24624"/>
        <dbReference type="Rhea" id="RHEA-COMP:9670"/>
        <dbReference type="Rhea" id="RHEA-COMP:9704"/>
        <dbReference type="ChEBI" id="CHEBI:15378"/>
        <dbReference type="ChEBI" id="CHEBI:30616"/>
        <dbReference type="ChEBI" id="CHEBI:33019"/>
        <dbReference type="ChEBI" id="CHEBI:57926"/>
        <dbReference type="ChEBI" id="CHEBI:78442"/>
        <dbReference type="ChEBI" id="CHEBI:78534"/>
        <dbReference type="ChEBI" id="CHEBI:456215"/>
        <dbReference type="EC" id="6.1.1.3"/>
    </reaction>
</comment>
<evidence type="ECO:0000256" key="11">
    <source>
        <dbReference type="ARBA" id="ARBA00049515"/>
    </source>
</evidence>
<dbReference type="SUPFAM" id="SSF55186">
    <property type="entry name" value="ThrRS/AlaRS common domain"/>
    <property type="match status" value="1"/>
</dbReference>
<organism evidence="14 15">
    <name type="scientific">Candidatus Uhrbacteria bacterium CG_4_9_14_3_um_filter_50_9</name>
    <dbReference type="NCBI Taxonomy" id="1975035"/>
    <lineage>
        <taxon>Bacteria</taxon>
        <taxon>Candidatus Uhriibacteriota</taxon>
    </lineage>
</organism>
<evidence type="ECO:0000259" key="13">
    <source>
        <dbReference type="PROSITE" id="PS50862"/>
    </source>
</evidence>
<evidence type="ECO:0000256" key="5">
    <source>
        <dbReference type="ARBA" id="ARBA00022741"/>
    </source>
</evidence>
<dbReference type="GO" id="GO:0005737">
    <property type="term" value="C:cytoplasm"/>
    <property type="evidence" value="ECO:0007669"/>
    <property type="project" value="UniProtKB-SubCell"/>
</dbReference>
<dbReference type="EC" id="6.1.1.3" evidence="12"/>
<feature type="binding site" evidence="12">
    <location>
        <position position="342"/>
    </location>
    <ligand>
        <name>Zn(2+)</name>
        <dbReference type="ChEBI" id="CHEBI:29105"/>
        <note>catalytic</note>
    </ligand>
</feature>
<dbReference type="InterPro" id="IPR002320">
    <property type="entry name" value="Thr-tRNA-ligase_IIa"/>
</dbReference>
<keyword evidence="10 12" id="KW-0030">Aminoacyl-tRNA synthetase</keyword>
<dbReference type="Pfam" id="PF03129">
    <property type="entry name" value="HGTP_anticodon"/>
    <property type="match status" value="1"/>
</dbReference>
<dbReference type="GO" id="GO:0004829">
    <property type="term" value="F:threonine-tRNA ligase activity"/>
    <property type="evidence" value="ECO:0007669"/>
    <property type="project" value="UniProtKB-UniRule"/>
</dbReference>
<dbReference type="InterPro" id="IPR047246">
    <property type="entry name" value="ThrRS_anticodon"/>
</dbReference>
<evidence type="ECO:0000313" key="15">
    <source>
        <dbReference type="Proteomes" id="UP000229385"/>
    </source>
</evidence>
<dbReference type="HAMAP" id="MF_00184">
    <property type="entry name" value="Thr_tRNA_synth"/>
    <property type="match status" value="1"/>
</dbReference>
<dbReference type="GO" id="GO:0046872">
    <property type="term" value="F:metal ion binding"/>
    <property type="evidence" value="ECO:0007669"/>
    <property type="project" value="UniProtKB-KW"/>
</dbReference>
<dbReference type="CDD" id="cd00860">
    <property type="entry name" value="ThrRS_anticodon"/>
    <property type="match status" value="1"/>
</dbReference>
<evidence type="ECO:0000256" key="9">
    <source>
        <dbReference type="ARBA" id="ARBA00022917"/>
    </source>
</evidence>
<keyword evidence="3 12" id="KW-0436">Ligase</keyword>
<dbReference type="InterPro" id="IPR045864">
    <property type="entry name" value="aa-tRNA-synth_II/BPL/LPL"/>
</dbReference>
<dbReference type="SMART" id="SM00863">
    <property type="entry name" value="tRNA_SAD"/>
    <property type="match status" value="1"/>
</dbReference>
<dbReference type="GO" id="GO:0006435">
    <property type="term" value="P:threonyl-tRNA aminoacylation"/>
    <property type="evidence" value="ECO:0007669"/>
    <property type="project" value="UniProtKB-UniRule"/>
</dbReference>
<dbReference type="AlphaFoldDB" id="A0A2M7XBB2"/>
<evidence type="ECO:0000256" key="12">
    <source>
        <dbReference type="HAMAP-Rule" id="MF_00184"/>
    </source>
</evidence>
<dbReference type="PROSITE" id="PS50862">
    <property type="entry name" value="AA_TRNA_LIGASE_II"/>
    <property type="match status" value="1"/>
</dbReference>
<sequence length="598" mass="68915">MDQDKLHAMRHTAAHVLAAAAERLYPGVKLGVGPVIDNGFFYDMLFPEPISDEVLRKLEKEMHKIVKEGHQMEREEMKIDDAIQFFRDKGQEFKVELLSDLKEKGTTKINPEEAQDIDVENRDIASIYKTGDFVDLCRGPHVANVREVGAFKLWKLAGAYWRGSEENAQLQRVYGLCFETQDELDQHLVMLEEAKKRDHRKLGKELDLFVFSDLVGPGLPLWTPKGTVLRNKLDEFVWKLREARGYQKVEIPHITKKELYETSGHWEKFKDDLFKIETREGHVFAMKPMNCPHHTQIFDRKQHSYREMPQRFANTTMVYRDEQTGELHGLSRVRSITQDDAHVFCRHAQVKEEMLKIWDIIEIFYKGCGFPELRVRLSLHDPKHPENYLGTPEIWQDAENALRELVNARGVEAKEELGEAAFYGPKIDFVTQDSIGREWQVATIQLDMNMPERFNLFCINEDGEQERIVMIHAAIMGAIERFLSNLIEHTAGVFPFWMAPVQIRLATVSQDFVPFAEGLSVQLAQAGIRVELDRSDEKVGKKIREAATQKIPWIIVIGSQEAEGGDYKVNVFGQEEDLVIPAAELIQMVQDMSELPLE</sequence>
<keyword evidence="7 12" id="KW-0067">ATP-binding</keyword>
<dbReference type="PANTHER" id="PTHR11451">
    <property type="entry name" value="THREONINE-TRNA LIGASE"/>
    <property type="match status" value="1"/>
</dbReference>
<dbReference type="CDD" id="cd00771">
    <property type="entry name" value="ThrRS_core"/>
    <property type="match status" value="1"/>
</dbReference>
<dbReference type="InterPro" id="IPR004154">
    <property type="entry name" value="Anticodon-bd"/>
</dbReference>
<dbReference type="Proteomes" id="UP000229385">
    <property type="component" value="Unassembled WGS sequence"/>
</dbReference>
<comment type="caution">
    <text evidence="12">Lacks conserved residue(s) required for the propagation of feature annotation.</text>
</comment>
<keyword evidence="4 12" id="KW-0479">Metal-binding</keyword>
<evidence type="ECO:0000256" key="7">
    <source>
        <dbReference type="ARBA" id="ARBA00022840"/>
    </source>
</evidence>
<dbReference type="Pfam" id="PF07973">
    <property type="entry name" value="tRNA_SAD"/>
    <property type="match status" value="1"/>
</dbReference>
<dbReference type="SUPFAM" id="SSF52954">
    <property type="entry name" value="Class II aaRS ABD-related"/>
    <property type="match status" value="1"/>
</dbReference>
<dbReference type="GO" id="GO:0000049">
    <property type="term" value="F:tRNA binding"/>
    <property type="evidence" value="ECO:0007669"/>
    <property type="project" value="UniProtKB-KW"/>
</dbReference>
<feature type="binding site" evidence="12">
    <location>
        <position position="291"/>
    </location>
    <ligand>
        <name>Zn(2+)</name>
        <dbReference type="ChEBI" id="CHEBI:29105"/>
        <note>catalytic</note>
    </ligand>
</feature>
<comment type="caution">
    <text evidence="14">The sequence shown here is derived from an EMBL/GenBank/DDBJ whole genome shotgun (WGS) entry which is preliminary data.</text>
</comment>
<dbReference type="InterPro" id="IPR036621">
    <property type="entry name" value="Anticodon-bd_dom_sf"/>
</dbReference>
<protein>
    <recommendedName>
        <fullName evidence="12">Threonine--tRNA ligase</fullName>
        <ecNumber evidence="12">6.1.1.3</ecNumber>
    </recommendedName>
    <alternativeName>
        <fullName evidence="12">Threonyl-tRNA synthetase</fullName>
        <shortName evidence="12">ThrRS</shortName>
    </alternativeName>
</protein>
<evidence type="ECO:0000256" key="6">
    <source>
        <dbReference type="ARBA" id="ARBA00022833"/>
    </source>
</evidence>
<evidence type="ECO:0000256" key="4">
    <source>
        <dbReference type="ARBA" id="ARBA00022723"/>
    </source>
</evidence>
<evidence type="ECO:0000256" key="1">
    <source>
        <dbReference type="ARBA" id="ARBA00008226"/>
    </source>
</evidence>
<evidence type="ECO:0000256" key="10">
    <source>
        <dbReference type="ARBA" id="ARBA00023146"/>
    </source>
</evidence>
<evidence type="ECO:0000256" key="8">
    <source>
        <dbReference type="ARBA" id="ARBA00022884"/>
    </source>
</evidence>
<dbReference type="Gene3D" id="3.30.980.10">
    <property type="entry name" value="Threonyl-trna Synthetase, Chain A, domain 2"/>
    <property type="match status" value="1"/>
</dbReference>
<dbReference type="Gene3D" id="3.30.930.10">
    <property type="entry name" value="Bira Bifunctional Protein, Domain 2"/>
    <property type="match status" value="1"/>
</dbReference>
<feature type="domain" description="Aminoacyl-transfer RNA synthetases class-II family profile" evidence="13">
    <location>
        <begin position="224"/>
        <end position="495"/>
    </location>
</feature>
<keyword evidence="5 12" id="KW-0547">Nucleotide-binding</keyword>
<keyword evidence="6 12" id="KW-0862">Zinc</keyword>
<comment type="subcellular location">
    <subcellularLocation>
        <location evidence="12">Cytoplasm</location>
    </subcellularLocation>
</comment>
<comment type="cofactor">
    <cofactor evidence="12">
        <name>Zn(2+)</name>
        <dbReference type="ChEBI" id="CHEBI:29105"/>
    </cofactor>
    <text evidence="12">Binds 1 zinc ion per subunit.</text>
</comment>
<dbReference type="InterPro" id="IPR012947">
    <property type="entry name" value="tRNA_SAD"/>
</dbReference>
<gene>
    <name evidence="12" type="primary">thrS</name>
    <name evidence="14" type="ORF">CO174_04965</name>
</gene>
<evidence type="ECO:0000256" key="2">
    <source>
        <dbReference type="ARBA" id="ARBA00022555"/>
    </source>
</evidence>
<comment type="similarity">
    <text evidence="1 12">Belongs to the class-II aminoacyl-tRNA synthetase family.</text>
</comment>
<keyword evidence="12" id="KW-0963">Cytoplasm</keyword>
<evidence type="ECO:0000256" key="3">
    <source>
        <dbReference type="ARBA" id="ARBA00022598"/>
    </source>
</evidence>
<proteinExistence type="inferred from homology"/>
<dbReference type="InterPro" id="IPR006195">
    <property type="entry name" value="aa-tRNA-synth_II"/>
</dbReference>
<dbReference type="Gene3D" id="3.40.50.800">
    <property type="entry name" value="Anticodon-binding domain"/>
    <property type="match status" value="1"/>
</dbReference>
<dbReference type="PRINTS" id="PR01047">
    <property type="entry name" value="TRNASYNTHTHR"/>
</dbReference>
<dbReference type="GO" id="GO:0005524">
    <property type="term" value="F:ATP binding"/>
    <property type="evidence" value="ECO:0007669"/>
    <property type="project" value="UniProtKB-UniRule"/>
</dbReference>
<evidence type="ECO:0000313" key="14">
    <source>
        <dbReference type="EMBL" id="PJA45155.1"/>
    </source>
</evidence>